<evidence type="ECO:0000313" key="2">
    <source>
        <dbReference type="Proteomes" id="UP000324748"/>
    </source>
</evidence>
<gene>
    <name evidence="1" type="ORF">PGT21_029519</name>
</gene>
<protein>
    <submittedName>
        <fullName evidence="1">Uncharacterized protein</fullName>
    </submittedName>
</protein>
<accession>A0A5B0PP80</accession>
<reference evidence="1 2" key="1">
    <citation type="submission" date="2019-05" db="EMBL/GenBank/DDBJ databases">
        <title>Emergence of the Ug99 lineage of the wheat stem rust pathogen through somatic hybridization.</title>
        <authorList>
            <person name="Li F."/>
            <person name="Upadhyaya N.M."/>
            <person name="Sperschneider J."/>
            <person name="Matny O."/>
            <person name="Nguyen-Phuc H."/>
            <person name="Mago R."/>
            <person name="Raley C."/>
            <person name="Miller M.E."/>
            <person name="Silverstein K.A.T."/>
            <person name="Henningsen E."/>
            <person name="Hirsch C.D."/>
            <person name="Visser B."/>
            <person name="Pretorius Z.A."/>
            <person name="Steffenson B.J."/>
            <person name="Schwessinger B."/>
            <person name="Dodds P.N."/>
            <person name="Figueroa M."/>
        </authorList>
    </citation>
    <scope>NUCLEOTIDE SEQUENCE [LARGE SCALE GENOMIC DNA]</scope>
    <source>
        <strain evidence="1">21-0</strain>
    </source>
</reference>
<dbReference type="Proteomes" id="UP000324748">
    <property type="component" value="Unassembled WGS sequence"/>
</dbReference>
<organism evidence="1 2">
    <name type="scientific">Puccinia graminis f. sp. tritici</name>
    <dbReference type="NCBI Taxonomy" id="56615"/>
    <lineage>
        <taxon>Eukaryota</taxon>
        <taxon>Fungi</taxon>
        <taxon>Dikarya</taxon>
        <taxon>Basidiomycota</taxon>
        <taxon>Pucciniomycotina</taxon>
        <taxon>Pucciniomycetes</taxon>
        <taxon>Pucciniales</taxon>
        <taxon>Pucciniaceae</taxon>
        <taxon>Puccinia</taxon>
    </lineage>
</organism>
<keyword evidence="2" id="KW-1185">Reference proteome</keyword>
<name>A0A5B0PP80_PUCGR</name>
<proteinExistence type="predicted"/>
<dbReference type="AlphaFoldDB" id="A0A5B0PP80"/>
<sequence>MGGCAALFNIKIALLGRLDRLYLNLSISHLFTQRRADSTDFTSINLIPVFADGAEICRSENIAEATRTCSVRGTSPVARSFHQS</sequence>
<evidence type="ECO:0000313" key="1">
    <source>
        <dbReference type="EMBL" id="KAA1101769.1"/>
    </source>
</evidence>
<comment type="caution">
    <text evidence="1">The sequence shown here is derived from an EMBL/GenBank/DDBJ whole genome shotgun (WGS) entry which is preliminary data.</text>
</comment>
<dbReference type="EMBL" id="VSWC01000053">
    <property type="protein sequence ID" value="KAA1101769.1"/>
    <property type="molecule type" value="Genomic_DNA"/>
</dbReference>